<protein>
    <submittedName>
        <fullName evidence="2">Uncharacterized protein</fullName>
    </submittedName>
</protein>
<evidence type="ECO:0000313" key="2">
    <source>
        <dbReference type="EMBL" id="GFO35476.1"/>
    </source>
</evidence>
<dbReference type="EMBL" id="BLXT01006999">
    <property type="protein sequence ID" value="GFO35476.1"/>
    <property type="molecule type" value="Genomic_DNA"/>
</dbReference>
<gene>
    <name evidence="2" type="ORF">PoB_006198100</name>
</gene>
<reference evidence="2 3" key="1">
    <citation type="journal article" date="2021" name="Elife">
        <title>Chloroplast acquisition without the gene transfer in kleptoplastic sea slugs, Plakobranchus ocellatus.</title>
        <authorList>
            <person name="Maeda T."/>
            <person name="Takahashi S."/>
            <person name="Yoshida T."/>
            <person name="Shimamura S."/>
            <person name="Takaki Y."/>
            <person name="Nagai Y."/>
            <person name="Toyoda A."/>
            <person name="Suzuki Y."/>
            <person name="Arimoto A."/>
            <person name="Ishii H."/>
            <person name="Satoh N."/>
            <person name="Nishiyama T."/>
            <person name="Hasebe M."/>
            <person name="Maruyama T."/>
            <person name="Minagawa J."/>
            <person name="Obokata J."/>
            <person name="Shigenobu S."/>
        </authorList>
    </citation>
    <scope>NUCLEOTIDE SEQUENCE [LARGE SCALE GENOMIC DNA]</scope>
</reference>
<keyword evidence="3" id="KW-1185">Reference proteome</keyword>
<name>A0AAV4CUW6_9GAST</name>
<evidence type="ECO:0000256" key="1">
    <source>
        <dbReference type="SAM" id="MobiDB-lite"/>
    </source>
</evidence>
<dbReference type="Proteomes" id="UP000735302">
    <property type="component" value="Unassembled WGS sequence"/>
</dbReference>
<feature type="compositionally biased region" description="Polar residues" evidence="1">
    <location>
        <begin position="64"/>
        <end position="78"/>
    </location>
</feature>
<dbReference type="AlphaFoldDB" id="A0AAV4CUW6"/>
<evidence type="ECO:0000313" key="3">
    <source>
        <dbReference type="Proteomes" id="UP000735302"/>
    </source>
</evidence>
<accession>A0AAV4CUW6</accession>
<feature type="region of interest" description="Disordered" evidence="1">
    <location>
        <begin position="62"/>
        <end position="82"/>
    </location>
</feature>
<proteinExistence type="predicted"/>
<organism evidence="2 3">
    <name type="scientific">Plakobranchus ocellatus</name>
    <dbReference type="NCBI Taxonomy" id="259542"/>
    <lineage>
        <taxon>Eukaryota</taxon>
        <taxon>Metazoa</taxon>
        <taxon>Spiralia</taxon>
        <taxon>Lophotrochozoa</taxon>
        <taxon>Mollusca</taxon>
        <taxon>Gastropoda</taxon>
        <taxon>Heterobranchia</taxon>
        <taxon>Euthyneura</taxon>
        <taxon>Panpulmonata</taxon>
        <taxon>Sacoglossa</taxon>
        <taxon>Placobranchoidea</taxon>
        <taxon>Plakobranchidae</taxon>
        <taxon>Plakobranchus</taxon>
    </lineage>
</organism>
<sequence>MVSASLHGSSEEYPHNLCCRTHGYSITAPEDFVRGHGGPSAGAVTNHFPAFGQDMLNRFVPFPTKTTGSSRGPTVSRSVRQEERVPRFCTKDLYSVTPWQTL</sequence>
<comment type="caution">
    <text evidence="2">The sequence shown here is derived from an EMBL/GenBank/DDBJ whole genome shotgun (WGS) entry which is preliminary data.</text>
</comment>